<dbReference type="OrthoDB" id="3438781at2759"/>
<accession>A0A6A6RZU9</accession>
<gene>
    <name evidence="2" type="ORF">P280DRAFT_23347</name>
</gene>
<evidence type="ECO:0000256" key="1">
    <source>
        <dbReference type="SAM" id="SignalP"/>
    </source>
</evidence>
<feature type="chain" id="PRO_5025525357" evidence="1">
    <location>
        <begin position="26"/>
        <end position="275"/>
    </location>
</feature>
<proteinExistence type="predicted"/>
<keyword evidence="3" id="KW-1185">Reference proteome</keyword>
<evidence type="ECO:0000313" key="2">
    <source>
        <dbReference type="EMBL" id="KAF2639953.1"/>
    </source>
</evidence>
<organism evidence="2 3">
    <name type="scientific">Massarina eburnea CBS 473.64</name>
    <dbReference type="NCBI Taxonomy" id="1395130"/>
    <lineage>
        <taxon>Eukaryota</taxon>
        <taxon>Fungi</taxon>
        <taxon>Dikarya</taxon>
        <taxon>Ascomycota</taxon>
        <taxon>Pezizomycotina</taxon>
        <taxon>Dothideomycetes</taxon>
        <taxon>Pleosporomycetidae</taxon>
        <taxon>Pleosporales</taxon>
        <taxon>Massarineae</taxon>
        <taxon>Massarinaceae</taxon>
        <taxon>Massarina</taxon>
    </lineage>
</organism>
<sequence length="275" mass="28532">MSTKIWILSLLATTIQATALGVVDARDVCNPCTPQGATGTTSPTVGSDLKSLYVDLLASVKDIHFRKRWLDEPLTPRAETFCCQESLDCVNVQNVNIPMCYDKFTTNYQFPDGSYGSLTTGDFTSGGSKANLLSGQYSKDGGETGNIYANDSSAKPNTSTLSIPPQWTSTGVGSAIPASEIGSVVVVTSTVPGTTVTAPTTISATTRGGSVVQAQTISGSTTIPPSTITFTSTATGAQASADPSSSKAAAVNQVQADSSRFLGLLSALIYVVYRV</sequence>
<evidence type="ECO:0000313" key="3">
    <source>
        <dbReference type="Proteomes" id="UP000799753"/>
    </source>
</evidence>
<dbReference type="AlphaFoldDB" id="A0A6A6RZU9"/>
<reference evidence="2" key="1">
    <citation type="journal article" date="2020" name="Stud. Mycol.">
        <title>101 Dothideomycetes genomes: a test case for predicting lifestyles and emergence of pathogens.</title>
        <authorList>
            <person name="Haridas S."/>
            <person name="Albert R."/>
            <person name="Binder M."/>
            <person name="Bloem J."/>
            <person name="Labutti K."/>
            <person name="Salamov A."/>
            <person name="Andreopoulos B."/>
            <person name="Baker S."/>
            <person name="Barry K."/>
            <person name="Bills G."/>
            <person name="Bluhm B."/>
            <person name="Cannon C."/>
            <person name="Castanera R."/>
            <person name="Culley D."/>
            <person name="Daum C."/>
            <person name="Ezra D."/>
            <person name="Gonzalez J."/>
            <person name="Henrissat B."/>
            <person name="Kuo A."/>
            <person name="Liang C."/>
            <person name="Lipzen A."/>
            <person name="Lutzoni F."/>
            <person name="Magnuson J."/>
            <person name="Mondo S."/>
            <person name="Nolan M."/>
            <person name="Ohm R."/>
            <person name="Pangilinan J."/>
            <person name="Park H.-J."/>
            <person name="Ramirez L."/>
            <person name="Alfaro M."/>
            <person name="Sun H."/>
            <person name="Tritt A."/>
            <person name="Yoshinaga Y."/>
            <person name="Zwiers L.-H."/>
            <person name="Turgeon B."/>
            <person name="Goodwin S."/>
            <person name="Spatafora J."/>
            <person name="Crous P."/>
            <person name="Grigoriev I."/>
        </authorList>
    </citation>
    <scope>NUCLEOTIDE SEQUENCE</scope>
    <source>
        <strain evidence="2">CBS 473.64</strain>
    </source>
</reference>
<keyword evidence="1" id="KW-0732">Signal</keyword>
<dbReference type="Proteomes" id="UP000799753">
    <property type="component" value="Unassembled WGS sequence"/>
</dbReference>
<name>A0A6A6RZU9_9PLEO</name>
<feature type="signal peptide" evidence="1">
    <location>
        <begin position="1"/>
        <end position="25"/>
    </location>
</feature>
<dbReference type="EMBL" id="MU006785">
    <property type="protein sequence ID" value="KAF2639953.1"/>
    <property type="molecule type" value="Genomic_DNA"/>
</dbReference>
<protein>
    <submittedName>
        <fullName evidence="2">Uncharacterized protein</fullName>
    </submittedName>
</protein>